<organism evidence="4 5">
    <name type="scientific">Algoriphagus aquimarinus</name>
    <dbReference type="NCBI Taxonomy" id="237018"/>
    <lineage>
        <taxon>Bacteria</taxon>
        <taxon>Pseudomonadati</taxon>
        <taxon>Bacteroidota</taxon>
        <taxon>Cytophagia</taxon>
        <taxon>Cytophagales</taxon>
        <taxon>Cyclobacteriaceae</taxon>
        <taxon>Algoriphagus</taxon>
    </lineage>
</organism>
<feature type="domain" description="HTH tetR-type" evidence="3">
    <location>
        <begin position="5"/>
        <end position="65"/>
    </location>
</feature>
<dbReference type="Pfam" id="PF00440">
    <property type="entry name" value="TetR_N"/>
    <property type="match status" value="1"/>
</dbReference>
<dbReference type="EMBL" id="FOKK01000008">
    <property type="protein sequence ID" value="SFB37406.1"/>
    <property type="molecule type" value="Genomic_DNA"/>
</dbReference>
<dbReference type="Gene3D" id="1.10.357.10">
    <property type="entry name" value="Tetracycline Repressor, domain 2"/>
    <property type="match status" value="1"/>
</dbReference>
<sequence>MAGEKNKEKLILDSAVSLFKSKGYLATRMEDVAKSAGISKGLTYFYYKNKEDLFMALTKKAFDQFKDEFRDEWSNRTKGKNGLDMISDLLVKVVVFAKANQVYYDSILNFLDLLKKYNNPETRKLIDPKTLESVHFQKLLEIHHEPAKIGIMMVSQGIKDGSIRAELQPDITFYTIWSMIIGYEKMLGPIEYEGKDLKIHSENWEPGFLRLMQEMLKGTIQAAKKTTVQTSLF</sequence>
<dbReference type="PANTHER" id="PTHR43479">
    <property type="entry name" value="ACREF/ENVCD OPERON REPRESSOR-RELATED"/>
    <property type="match status" value="1"/>
</dbReference>
<dbReference type="PROSITE" id="PS50977">
    <property type="entry name" value="HTH_TETR_2"/>
    <property type="match status" value="1"/>
</dbReference>
<gene>
    <name evidence="4" type="ORF">SAMN04489723_108133</name>
</gene>
<evidence type="ECO:0000256" key="1">
    <source>
        <dbReference type="ARBA" id="ARBA00023125"/>
    </source>
</evidence>
<accession>A0A1I1AJ82</accession>
<keyword evidence="1 2" id="KW-0238">DNA-binding</keyword>
<dbReference type="PANTHER" id="PTHR43479:SF11">
    <property type="entry name" value="ACREF_ENVCD OPERON REPRESSOR-RELATED"/>
    <property type="match status" value="1"/>
</dbReference>
<dbReference type="Gene3D" id="1.10.10.60">
    <property type="entry name" value="Homeodomain-like"/>
    <property type="match status" value="1"/>
</dbReference>
<evidence type="ECO:0000259" key="3">
    <source>
        <dbReference type="PROSITE" id="PS50977"/>
    </source>
</evidence>
<dbReference type="InterPro" id="IPR001647">
    <property type="entry name" value="HTH_TetR"/>
</dbReference>
<dbReference type="STRING" id="237018.SAMN04489723_108133"/>
<dbReference type="PRINTS" id="PR00455">
    <property type="entry name" value="HTHTETR"/>
</dbReference>
<evidence type="ECO:0000313" key="4">
    <source>
        <dbReference type="EMBL" id="SFB37406.1"/>
    </source>
</evidence>
<keyword evidence="5" id="KW-1185">Reference proteome</keyword>
<dbReference type="Proteomes" id="UP000198790">
    <property type="component" value="Unassembled WGS sequence"/>
</dbReference>
<name>A0A1I1AJ82_9BACT</name>
<feature type="DNA-binding region" description="H-T-H motif" evidence="2">
    <location>
        <begin position="28"/>
        <end position="47"/>
    </location>
</feature>
<dbReference type="SUPFAM" id="SSF46689">
    <property type="entry name" value="Homeodomain-like"/>
    <property type="match status" value="1"/>
</dbReference>
<proteinExistence type="predicted"/>
<evidence type="ECO:0000313" key="5">
    <source>
        <dbReference type="Proteomes" id="UP000198790"/>
    </source>
</evidence>
<dbReference type="AlphaFoldDB" id="A0A1I1AJ82"/>
<protein>
    <submittedName>
        <fullName evidence="4">Regulatory protein, tetR family</fullName>
    </submittedName>
</protein>
<dbReference type="OrthoDB" id="6430772at2"/>
<dbReference type="InterPro" id="IPR009057">
    <property type="entry name" value="Homeodomain-like_sf"/>
</dbReference>
<dbReference type="InterPro" id="IPR050624">
    <property type="entry name" value="HTH-type_Tx_Regulator"/>
</dbReference>
<evidence type="ECO:0000256" key="2">
    <source>
        <dbReference type="PROSITE-ProRule" id="PRU00335"/>
    </source>
</evidence>
<dbReference type="RefSeq" id="WP_092897794.1">
    <property type="nucleotide sequence ID" value="NZ_CAXBKE010000005.1"/>
</dbReference>
<dbReference type="GO" id="GO:0003677">
    <property type="term" value="F:DNA binding"/>
    <property type="evidence" value="ECO:0007669"/>
    <property type="project" value="UniProtKB-UniRule"/>
</dbReference>
<reference evidence="4 5" key="1">
    <citation type="submission" date="2016-10" db="EMBL/GenBank/DDBJ databases">
        <authorList>
            <person name="de Groot N.N."/>
        </authorList>
    </citation>
    <scope>NUCLEOTIDE SEQUENCE [LARGE SCALE GENOMIC DNA]</scope>
    <source>
        <strain evidence="4 5">DSM 23399</strain>
    </source>
</reference>